<evidence type="ECO:0000256" key="1">
    <source>
        <dbReference type="SAM" id="MobiDB-lite"/>
    </source>
</evidence>
<evidence type="ECO:0000313" key="3">
    <source>
        <dbReference type="Proteomes" id="UP000887458"/>
    </source>
</evidence>
<reference evidence="2 3" key="1">
    <citation type="journal article" date="2018" name="J. Allergy Clin. Immunol.">
        <title>High-quality assembly of Dermatophagoides pteronyssinus genome and transcriptome reveals a wide range of novel allergens.</title>
        <authorList>
            <person name="Liu X.Y."/>
            <person name="Yang K.Y."/>
            <person name="Wang M.Q."/>
            <person name="Kwok J.S."/>
            <person name="Zeng X."/>
            <person name="Yang Z."/>
            <person name="Xiao X.J."/>
            <person name="Lau C.P."/>
            <person name="Li Y."/>
            <person name="Huang Z.M."/>
            <person name="Ba J.G."/>
            <person name="Yim A.K."/>
            <person name="Ouyang C.Y."/>
            <person name="Ngai S.M."/>
            <person name="Chan T.F."/>
            <person name="Leung E.L."/>
            <person name="Liu L."/>
            <person name="Liu Z.G."/>
            <person name="Tsui S.K."/>
        </authorList>
    </citation>
    <scope>NUCLEOTIDE SEQUENCE [LARGE SCALE GENOMIC DNA]</scope>
    <source>
        <strain evidence="2">Derp</strain>
    </source>
</reference>
<reference evidence="2 3" key="2">
    <citation type="journal article" date="2022" name="Mol. Biol. Evol.">
        <title>Comparative Genomics Reveals Insights into the Divergent Evolution of Astigmatic Mites and Household Pest Adaptations.</title>
        <authorList>
            <person name="Xiong Q."/>
            <person name="Wan A.T."/>
            <person name="Liu X."/>
            <person name="Fung C.S."/>
            <person name="Xiao X."/>
            <person name="Malainual N."/>
            <person name="Hou J."/>
            <person name="Wang L."/>
            <person name="Wang M."/>
            <person name="Yang K.Y."/>
            <person name="Cui Y."/>
            <person name="Leung E.L."/>
            <person name="Nong W."/>
            <person name="Shin S.K."/>
            <person name="Au S.W."/>
            <person name="Jeong K.Y."/>
            <person name="Chew F.T."/>
            <person name="Hui J.H."/>
            <person name="Leung T.F."/>
            <person name="Tungtrongchitr A."/>
            <person name="Zhong N."/>
            <person name="Liu Z."/>
            <person name="Tsui S.K."/>
        </authorList>
    </citation>
    <scope>NUCLEOTIDE SEQUENCE [LARGE SCALE GENOMIC DNA]</scope>
    <source>
        <strain evidence="2">Derp</strain>
    </source>
</reference>
<feature type="region of interest" description="Disordered" evidence="1">
    <location>
        <begin position="1"/>
        <end position="31"/>
    </location>
</feature>
<dbReference type="EMBL" id="NJHN03000022">
    <property type="protein sequence ID" value="KAH9425169.1"/>
    <property type="molecule type" value="Genomic_DNA"/>
</dbReference>
<comment type="caution">
    <text evidence="2">The sequence shown here is derived from an EMBL/GenBank/DDBJ whole genome shotgun (WGS) entry which is preliminary data.</text>
</comment>
<gene>
    <name evidence="2" type="ORF">DERP_015080</name>
</gene>
<name>A0ABQ8JRC5_DERPT</name>
<keyword evidence="3" id="KW-1185">Reference proteome</keyword>
<protein>
    <submittedName>
        <fullName evidence="2">Uncharacterized protein</fullName>
    </submittedName>
</protein>
<proteinExistence type="predicted"/>
<sequence>MAPSTVKNSMKTKKSESEIYRSKTKTNQQQQNKPFIQDVFMKQNKKIVADFVAVTFLIGLECKPNNVTSASNNVISCDDPRKRSLNSKSLIRTLTLAPRQYDLVKKKIFTLHFVSDDDKRPKI</sequence>
<accession>A0ABQ8JRC5</accession>
<evidence type="ECO:0000313" key="2">
    <source>
        <dbReference type="EMBL" id="KAH9425169.1"/>
    </source>
</evidence>
<dbReference type="Proteomes" id="UP000887458">
    <property type="component" value="Unassembled WGS sequence"/>
</dbReference>
<organism evidence="2 3">
    <name type="scientific">Dermatophagoides pteronyssinus</name>
    <name type="common">European house dust mite</name>
    <dbReference type="NCBI Taxonomy" id="6956"/>
    <lineage>
        <taxon>Eukaryota</taxon>
        <taxon>Metazoa</taxon>
        <taxon>Ecdysozoa</taxon>
        <taxon>Arthropoda</taxon>
        <taxon>Chelicerata</taxon>
        <taxon>Arachnida</taxon>
        <taxon>Acari</taxon>
        <taxon>Acariformes</taxon>
        <taxon>Sarcoptiformes</taxon>
        <taxon>Astigmata</taxon>
        <taxon>Psoroptidia</taxon>
        <taxon>Analgoidea</taxon>
        <taxon>Pyroglyphidae</taxon>
        <taxon>Dermatophagoidinae</taxon>
        <taxon>Dermatophagoides</taxon>
    </lineage>
</organism>